<protein>
    <recommendedName>
        <fullName evidence="1">TOG domain-containing protein</fullName>
    </recommendedName>
</protein>
<dbReference type="Proteomes" id="UP001221898">
    <property type="component" value="Unassembled WGS sequence"/>
</dbReference>
<dbReference type="GO" id="GO:0008017">
    <property type="term" value="F:microtubule binding"/>
    <property type="evidence" value="ECO:0007669"/>
    <property type="project" value="TreeGrafter"/>
</dbReference>
<dbReference type="GO" id="GO:0005881">
    <property type="term" value="C:cytoplasmic microtubule"/>
    <property type="evidence" value="ECO:0007669"/>
    <property type="project" value="TreeGrafter"/>
</dbReference>
<dbReference type="EMBL" id="JAINUG010000002">
    <property type="protein sequence ID" value="KAJ8418187.1"/>
    <property type="molecule type" value="Genomic_DNA"/>
</dbReference>
<gene>
    <name evidence="2" type="ORF">AAFF_G00138960</name>
</gene>
<dbReference type="SMART" id="SM01349">
    <property type="entry name" value="TOG"/>
    <property type="match status" value="1"/>
</dbReference>
<keyword evidence="3" id="KW-1185">Reference proteome</keyword>
<dbReference type="PANTHER" id="PTHR21567:SF87">
    <property type="entry name" value="CRESCERIN-LIKE PROTEIN CHE-12"/>
    <property type="match status" value="1"/>
</dbReference>
<sequence>MKLNSNQLVWQRVPSTDNIPAARKIYIVSKTKLPGEKVSALIADIPAPRKVFIVRKNHLPGEELITVANQVPALKKVFFDRKTELPQHSSNSTVQALCKISRKTTPASVQITLPGQSVSWAEPWDQGTKMAGRNAYIKHMTAKMESKEFQERIRAIDQLVEDCNTNPSMVMTCIFPVFDAIRARLVESNRKVNLHMLEALGLIIPQLKKSLSKVVYILIPALVDNHLNSKNTAIYSAALGAIRALVQNIDNALLLEIFVTKAQLLSGQAKADLTDTVADMVMELYSRKPKMVEQEVLPLLWHLLAVSGNTEETGTLCKALYSQMGPRLRTCAASQPLSIVKDLNNLLEKV</sequence>
<dbReference type="InterPro" id="IPR034085">
    <property type="entry name" value="TOG"/>
</dbReference>
<accession>A0AAD7TC08</accession>
<dbReference type="AlphaFoldDB" id="A0AAD7TC08"/>
<name>A0AAD7TC08_9TELE</name>
<proteinExistence type="predicted"/>
<evidence type="ECO:0000313" key="3">
    <source>
        <dbReference type="Proteomes" id="UP001221898"/>
    </source>
</evidence>
<dbReference type="InterPro" id="IPR011989">
    <property type="entry name" value="ARM-like"/>
</dbReference>
<feature type="domain" description="TOG" evidence="1">
    <location>
        <begin position="129"/>
        <end position="337"/>
    </location>
</feature>
<dbReference type="GO" id="GO:0005929">
    <property type="term" value="C:cilium"/>
    <property type="evidence" value="ECO:0007669"/>
    <property type="project" value="TreeGrafter"/>
</dbReference>
<dbReference type="Gene3D" id="1.25.10.10">
    <property type="entry name" value="Leucine-rich Repeat Variant"/>
    <property type="match status" value="1"/>
</dbReference>
<dbReference type="GO" id="GO:0000226">
    <property type="term" value="P:microtubule cytoskeleton organization"/>
    <property type="evidence" value="ECO:0007669"/>
    <property type="project" value="TreeGrafter"/>
</dbReference>
<evidence type="ECO:0000259" key="1">
    <source>
        <dbReference type="SMART" id="SM01349"/>
    </source>
</evidence>
<reference evidence="2" key="1">
    <citation type="journal article" date="2023" name="Science">
        <title>Genome structures resolve the early diversification of teleost fishes.</title>
        <authorList>
            <person name="Parey E."/>
            <person name="Louis A."/>
            <person name="Montfort J."/>
            <person name="Bouchez O."/>
            <person name="Roques C."/>
            <person name="Iampietro C."/>
            <person name="Lluch J."/>
            <person name="Castinel A."/>
            <person name="Donnadieu C."/>
            <person name="Desvignes T."/>
            <person name="Floi Bucao C."/>
            <person name="Jouanno E."/>
            <person name="Wen M."/>
            <person name="Mejri S."/>
            <person name="Dirks R."/>
            <person name="Jansen H."/>
            <person name="Henkel C."/>
            <person name="Chen W.J."/>
            <person name="Zahm M."/>
            <person name="Cabau C."/>
            <person name="Klopp C."/>
            <person name="Thompson A.W."/>
            <person name="Robinson-Rechavi M."/>
            <person name="Braasch I."/>
            <person name="Lecointre G."/>
            <person name="Bobe J."/>
            <person name="Postlethwait J.H."/>
            <person name="Berthelot C."/>
            <person name="Roest Crollius H."/>
            <person name="Guiguen Y."/>
        </authorList>
    </citation>
    <scope>NUCLEOTIDE SEQUENCE</scope>
    <source>
        <strain evidence="2">NC1722</strain>
    </source>
</reference>
<organism evidence="2 3">
    <name type="scientific">Aldrovandia affinis</name>
    <dbReference type="NCBI Taxonomy" id="143900"/>
    <lineage>
        <taxon>Eukaryota</taxon>
        <taxon>Metazoa</taxon>
        <taxon>Chordata</taxon>
        <taxon>Craniata</taxon>
        <taxon>Vertebrata</taxon>
        <taxon>Euteleostomi</taxon>
        <taxon>Actinopterygii</taxon>
        <taxon>Neopterygii</taxon>
        <taxon>Teleostei</taxon>
        <taxon>Notacanthiformes</taxon>
        <taxon>Halosauridae</taxon>
        <taxon>Aldrovandia</taxon>
    </lineage>
</organism>
<comment type="caution">
    <text evidence="2">The sequence shown here is derived from an EMBL/GenBank/DDBJ whole genome shotgun (WGS) entry which is preliminary data.</text>
</comment>
<evidence type="ECO:0000313" key="2">
    <source>
        <dbReference type="EMBL" id="KAJ8418187.1"/>
    </source>
</evidence>
<dbReference type="InterPro" id="IPR016024">
    <property type="entry name" value="ARM-type_fold"/>
</dbReference>
<dbReference type="PANTHER" id="PTHR21567">
    <property type="entry name" value="CLASP"/>
    <property type="match status" value="1"/>
</dbReference>
<dbReference type="SUPFAM" id="SSF48371">
    <property type="entry name" value="ARM repeat"/>
    <property type="match status" value="1"/>
</dbReference>